<accession>A0A3A5MMX1</accession>
<gene>
    <name evidence="2" type="ORF">D6T64_07920</name>
</gene>
<feature type="domain" description="ER-bound oxygenase mpaB/mpaB'/Rubber oxygenase catalytic" evidence="1">
    <location>
        <begin position="7"/>
        <end position="229"/>
    </location>
</feature>
<evidence type="ECO:0000259" key="1">
    <source>
        <dbReference type="Pfam" id="PF09995"/>
    </source>
</evidence>
<name>A0A3A5MMX1_9MICO</name>
<dbReference type="InterPro" id="IPR018713">
    <property type="entry name" value="MPAB/Lcp_cat_dom"/>
</dbReference>
<organism evidence="2 3">
    <name type="scientific">Cryobacterium melibiosiphilum</name>
    <dbReference type="NCBI Taxonomy" id="995039"/>
    <lineage>
        <taxon>Bacteria</taxon>
        <taxon>Bacillati</taxon>
        <taxon>Actinomycetota</taxon>
        <taxon>Actinomycetes</taxon>
        <taxon>Micrococcales</taxon>
        <taxon>Microbacteriaceae</taxon>
        <taxon>Cryobacterium</taxon>
    </lineage>
</organism>
<evidence type="ECO:0000313" key="3">
    <source>
        <dbReference type="Proteomes" id="UP000272015"/>
    </source>
</evidence>
<dbReference type="RefSeq" id="WP_119973933.1">
    <property type="nucleotide sequence ID" value="NZ_JBHSQA010000018.1"/>
</dbReference>
<dbReference type="AlphaFoldDB" id="A0A3A5MMX1"/>
<dbReference type="Pfam" id="PF09995">
    <property type="entry name" value="MPAB_Lcp_cat"/>
    <property type="match status" value="1"/>
</dbReference>
<reference evidence="2 3" key="1">
    <citation type="submission" date="2018-09" db="EMBL/GenBank/DDBJ databases">
        <title>Novel species of Cryobacterium.</title>
        <authorList>
            <person name="Liu Q."/>
            <person name="Xin Y.-H."/>
        </authorList>
    </citation>
    <scope>NUCLEOTIDE SEQUENCE [LARGE SCALE GENOMIC DNA]</scope>
    <source>
        <strain evidence="2 3">Hh39</strain>
    </source>
</reference>
<protein>
    <submittedName>
        <fullName evidence="2">DUF2236 domain-containing protein</fullName>
    </submittedName>
</protein>
<keyword evidence="3" id="KW-1185">Reference proteome</keyword>
<dbReference type="GO" id="GO:0016491">
    <property type="term" value="F:oxidoreductase activity"/>
    <property type="evidence" value="ECO:0007669"/>
    <property type="project" value="InterPro"/>
</dbReference>
<evidence type="ECO:0000313" key="2">
    <source>
        <dbReference type="EMBL" id="RJT89179.1"/>
    </source>
</evidence>
<proteinExistence type="predicted"/>
<dbReference type="OrthoDB" id="3422701at2"/>
<dbReference type="PANTHER" id="PTHR36151:SF3">
    <property type="entry name" value="ER-BOUND OXYGENASE MPAB_MPAB'_RUBBER OXYGENASE CATALYTIC DOMAIN-CONTAINING PROTEIN"/>
    <property type="match status" value="1"/>
</dbReference>
<dbReference type="EMBL" id="QZVS01000076">
    <property type="protein sequence ID" value="RJT89179.1"/>
    <property type="molecule type" value="Genomic_DNA"/>
</dbReference>
<dbReference type="PANTHER" id="PTHR36151">
    <property type="entry name" value="BLR2777 PROTEIN"/>
    <property type="match status" value="1"/>
</dbReference>
<comment type="caution">
    <text evidence="2">The sequence shown here is derived from an EMBL/GenBank/DDBJ whole genome shotgun (WGS) entry which is preliminary data.</text>
</comment>
<dbReference type="Proteomes" id="UP000272015">
    <property type="component" value="Unassembled WGS sequence"/>
</dbReference>
<sequence length="258" mass="28462">MHELAGESVLIAAGGRSILLQLADPQIGHGVADHSNFAQRPLDRLNGTLSYVYAIACGTPAEAAHATARVNRAHKPVQSDGAGGGPAYSAYTPQLQLWVAATLYDSAITMYELIYGRLDDDRADDIYREYAALGTALQVPPGLWPATRADFAAYWQRRLGELATDAATRSVARQLLHSPTGPLWLKLGMPFARFLTIGLLPAHVRDLFDLEWTPGAERRFRRTLRVIRAVYPALPERIRHWPKNHYLRSLRASMAAVG</sequence>